<dbReference type="PANTHER" id="PTHR42852:SF13">
    <property type="entry name" value="PROTEIN DIPZ"/>
    <property type="match status" value="1"/>
</dbReference>
<dbReference type="InterPro" id="IPR011990">
    <property type="entry name" value="TPR-like_helical_dom_sf"/>
</dbReference>
<keyword evidence="5" id="KW-1185">Reference proteome</keyword>
<dbReference type="SUPFAM" id="SSF48452">
    <property type="entry name" value="TPR-like"/>
    <property type="match status" value="1"/>
</dbReference>
<dbReference type="GO" id="GO:0016209">
    <property type="term" value="F:antioxidant activity"/>
    <property type="evidence" value="ECO:0007669"/>
    <property type="project" value="InterPro"/>
</dbReference>
<evidence type="ECO:0000256" key="2">
    <source>
        <dbReference type="SAM" id="SignalP"/>
    </source>
</evidence>
<feature type="signal peptide" evidence="2">
    <location>
        <begin position="1"/>
        <end position="24"/>
    </location>
</feature>
<sequence>MKKTKLAGMITGMLISAAFTGSFAQHKSVAPADAKTIADAQKQVEKFPDSLSLHDDYIKAMTLANPDLKTQYDAWMKKYPANYKVPFAIGKALYNREDPAATPYLKKVVAMKPQMAEVYQMLSIDAERWGDEKAAHEYMGKAKQAAPNDPSYAFYYAMDFEHTDPAKWREEIYTVAKRFPDHERGAQGLYWLATRSTDKAEKFKVYEQLIRLYDPLKFNWSSSGASGLFDLYVSESMYDKASALANKMRSKESWKSQGELAASLVKLQELKAAGKWNEAQAMLKDVKVPRYSGAAEYINLLKAEIADAAGNTRAAYDSLLIIFAKTPTENTKAAISKYASKLGLNATQVETDIWSARNKNTYQAPAFALDMYTEKRKATLDEFKGKVVLLTFWFPGCGPCRGEFPHFQEVVNKYSKDELAYIGINVFPEQDDYVVPFMKGTGYTFTPLRSTSDWAMEVYKVRGQPTNFLIDKEGNIVYNNFMINSNNQRMLEMMIESLLKKS</sequence>
<dbReference type="EMBL" id="SGXA01000001">
    <property type="protein sequence ID" value="RZS74530.1"/>
    <property type="molecule type" value="Genomic_DNA"/>
</dbReference>
<dbReference type="RefSeq" id="WP_130538990.1">
    <property type="nucleotide sequence ID" value="NZ_SGXA01000001.1"/>
</dbReference>
<keyword evidence="1" id="KW-0676">Redox-active center</keyword>
<protein>
    <submittedName>
        <fullName evidence="4">Thiol-disulfide isomerase/thioredoxin</fullName>
    </submittedName>
</protein>
<feature type="domain" description="Thioredoxin" evidence="3">
    <location>
        <begin position="358"/>
        <end position="500"/>
    </location>
</feature>
<reference evidence="4 5" key="1">
    <citation type="submission" date="2019-02" db="EMBL/GenBank/DDBJ databases">
        <title>Genomic Encyclopedia of Type Strains, Phase IV (KMG-IV): sequencing the most valuable type-strain genomes for metagenomic binning, comparative biology and taxonomic classification.</title>
        <authorList>
            <person name="Goeker M."/>
        </authorList>
    </citation>
    <scope>NUCLEOTIDE SEQUENCE [LARGE SCALE GENOMIC DNA]</scope>
    <source>
        <strain evidence="4 5">DSM 18116</strain>
    </source>
</reference>
<dbReference type="Proteomes" id="UP000293874">
    <property type="component" value="Unassembled WGS sequence"/>
</dbReference>
<gene>
    <name evidence="4" type="ORF">EV199_0378</name>
</gene>
<keyword evidence="4" id="KW-0413">Isomerase</keyword>
<dbReference type="PROSITE" id="PS51352">
    <property type="entry name" value="THIOREDOXIN_2"/>
    <property type="match status" value="1"/>
</dbReference>
<evidence type="ECO:0000259" key="3">
    <source>
        <dbReference type="PROSITE" id="PS51352"/>
    </source>
</evidence>
<proteinExistence type="predicted"/>
<dbReference type="InterPro" id="IPR036249">
    <property type="entry name" value="Thioredoxin-like_sf"/>
</dbReference>
<dbReference type="AlphaFoldDB" id="A0A4Q7MZ47"/>
<accession>A0A4Q7MZ47</accession>
<dbReference type="Gene3D" id="1.25.40.10">
    <property type="entry name" value="Tetratricopeptide repeat domain"/>
    <property type="match status" value="1"/>
</dbReference>
<dbReference type="InterPro" id="IPR000866">
    <property type="entry name" value="AhpC/TSA"/>
</dbReference>
<feature type="chain" id="PRO_5020719950" evidence="2">
    <location>
        <begin position="25"/>
        <end position="502"/>
    </location>
</feature>
<dbReference type="Pfam" id="PF00578">
    <property type="entry name" value="AhpC-TSA"/>
    <property type="match status" value="1"/>
</dbReference>
<dbReference type="InterPro" id="IPR050553">
    <property type="entry name" value="Thioredoxin_ResA/DsbE_sf"/>
</dbReference>
<dbReference type="CDD" id="cd02966">
    <property type="entry name" value="TlpA_like_family"/>
    <property type="match status" value="1"/>
</dbReference>
<dbReference type="InterPro" id="IPR017937">
    <property type="entry name" value="Thioredoxin_CS"/>
</dbReference>
<name>A0A4Q7MZ47_9BACT</name>
<evidence type="ECO:0000313" key="4">
    <source>
        <dbReference type="EMBL" id="RZS74530.1"/>
    </source>
</evidence>
<dbReference type="GO" id="GO:0016491">
    <property type="term" value="F:oxidoreductase activity"/>
    <property type="evidence" value="ECO:0007669"/>
    <property type="project" value="InterPro"/>
</dbReference>
<dbReference type="GO" id="GO:0006950">
    <property type="term" value="P:response to stress"/>
    <property type="evidence" value="ECO:0007669"/>
    <property type="project" value="UniProtKB-ARBA"/>
</dbReference>
<dbReference type="GO" id="GO:0016853">
    <property type="term" value="F:isomerase activity"/>
    <property type="evidence" value="ECO:0007669"/>
    <property type="project" value="UniProtKB-KW"/>
</dbReference>
<dbReference type="PROSITE" id="PS00194">
    <property type="entry name" value="THIOREDOXIN_1"/>
    <property type="match status" value="1"/>
</dbReference>
<evidence type="ECO:0000313" key="5">
    <source>
        <dbReference type="Proteomes" id="UP000293874"/>
    </source>
</evidence>
<organism evidence="4 5">
    <name type="scientific">Pseudobacter ginsenosidimutans</name>
    <dbReference type="NCBI Taxonomy" id="661488"/>
    <lineage>
        <taxon>Bacteria</taxon>
        <taxon>Pseudomonadati</taxon>
        <taxon>Bacteroidota</taxon>
        <taxon>Chitinophagia</taxon>
        <taxon>Chitinophagales</taxon>
        <taxon>Chitinophagaceae</taxon>
        <taxon>Pseudobacter</taxon>
    </lineage>
</organism>
<dbReference type="SUPFAM" id="SSF52833">
    <property type="entry name" value="Thioredoxin-like"/>
    <property type="match status" value="1"/>
</dbReference>
<dbReference type="PANTHER" id="PTHR42852">
    <property type="entry name" value="THIOL:DISULFIDE INTERCHANGE PROTEIN DSBE"/>
    <property type="match status" value="1"/>
</dbReference>
<comment type="caution">
    <text evidence="4">The sequence shown here is derived from an EMBL/GenBank/DDBJ whole genome shotgun (WGS) entry which is preliminary data.</text>
</comment>
<keyword evidence="2" id="KW-0732">Signal</keyword>
<evidence type="ECO:0000256" key="1">
    <source>
        <dbReference type="ARBA" id="ARBA00023284"/>
    </source>
</evidence>
<dbReference type="Gene3D" id="3.40.30.10">
    <property type="entry name" value="Glutaredoxin"/>
    <property type="match status" value="1"/>
</dbReference>
<dbReference type="InterPro" id="IPR013766">
    <property type="entry name" value="Thioredoxin_domain"/>
</dbReference>